<evidence type="ECO:0000313" key="1">
    <source>
        <dbReference type="EMBL" id="CDZ89866.1"/>
    </source>
</evidence>
<dbReference type="EMBL" id="CCSD01000068">
    <property type="protein sequence ID" value="CDZ89866.1"/>
    <property type="molecule type" value="Genomic_DNA"/>
</dbReference>
<dbReference type="Proteomes" id="UP000042997">
    <property type="component" value="Unassembled WGS sequence"/>
</dbReference>
<gene>
    <name evidence="1" type="ORF">RHRU231_560120</name>
</gene>
<accession>A0A098BQ61</accession>
<protein>
    <submittedName>
        <fullName evidence="1">Uncharacterized protein</fullName>
    </submittedName>
</protein>
<proteinExistence type="predicted"/>
<dbReference type="AlphaFoldDB" id="A0A098BQ61"/>
<name>A0A098BQ61_9NOCA</name>
<reference evidence="1 2" key="1">
    <citation type="journal article" date="2014" name="Genome Announc.">
        <title>Draft Genome Sequence of Propane- and Butane-Oxidizing Actinobacterium Rhodococcus ruber IEGM 231.</title>
        <authorList>
            <person name="Ivshina I.B."/>
            <person name="Kuyukina M.S."/>
            <person name="Krivoruchko A.V."/>
            <person name="Barbe V."/>
            <person name="Fischer C."/>
        </authorList>
    </citation>
    <scope>NUCLEOTIDE SEQUENCE [LARGE SCALE GENOMIC DNA]</scope>
</reference>
<sequence length="65" mass="7356">MRRVAFPARVRIVRHRRHLPDLDGRSPLRRGVDRVEFPATSFAVCALSVTPDNSHSHLTNSAIHC</sequence>
<evidence type="ECO:0000313" key="2">
    <source>
        <dbReference type="Proteomes" id="UP000042997"/>
    </source>
</evidence>
<organism evidence="1 2">
    <name type="scientific">Rhodococcus ruber</name>
    <dbReference type="NCBI Taxonomy" id="1830"/>
    <lineage>
        <taxon>Bacteria</taxon>
        <taxon>Bacillati</taxon>
        <taxon>Actinomycetota</taxon>
        <taxon>Actinomycetes</taxon>
        <taxon>Mycobacteriales</taxon>
        <taxon>Nocardiaceae</taxon>
        <taxon>Rhodococcus</taxon>
    </lineage>
</organism>